<name>A0A1J7IMR4_9PEZI</name>
<sequence>MECFTVFINFPVELQDAIWSLSVPDPEHEVCVVWPLAIRDWRGGEQPVLPFMVDTAWPTAAHVCHSARASLLRTGALRLRRSRMAGFAVPCRAFDPAIDTLYWGQSQAGAMQAFFRNSKNAALARSLRHVAVELPVTYPPSELAEFVRQRAVFLRTLALVVPDSSDSYSVQTEFVPPVRRCCLQDIPDDLSREITLTDVPFLEAHMDRRQTLHEFIEGLRANLDRHVHNFTVMGDEGTAWSARDRCFRGLEIKAQTFVEYTMGQWAEVCGRRKLGREGRAPQVRDIPQADRKSPEEYRVLDDDCGLFGQGKTDTTLVPVSHQEPLEYEMELGLERW</sequence>
<proteinExistence type="predicted"/>
<accession>A0A1J7IMR4</accession>
<evidence type="ECO:0000313" key="3">
    <source>
        <dbReference type="Proteomes" id="UP000182658"/>
    </source>
</evidence>
<reference evidence="2 3" key="1">
    <citation type="submission" date="2016-10" db="EMBL/GenBank/DDBJ databases">
        <title>Draft genome sequence of Coniochaeta ligniaria NRRL30616, a lignocellulolytic fungus for bioabatement of inhibitors in plant biomass hydrolysates.</title>
        <authorList>
            <consortium name="DOE Joint Genome Institute"/>
            <person name="Jimenez D.J."/>
            <person name="Hector R.E."/>
            <person name="Riley R."/>
            <person name="Sun H."/>
            <person name="Grigoriev I.V."/>
            <person name="Van Elsas J.D."/>
            <person name="Nichols N.N."/>
        </authorList>
    </citation>
    <scope>NUCLEOTIDE SEQUENCE [LARGE SCALE GENOMIC DNA]</scope>
    <source>
        <strain evidence="2 3">NRRL 30616</strain>
    </source>
</reference>
<evidence type="ECO:0000259" key="1">
    <source>
        <dbReference type="Pfam" id="PF20150"/>
    </source>
</evidence>
<dbReference type="EMBL" id="KV875115">
    <property type="protein sequence ID" value="OIW22417.1"/>
    <property type="molecule type" value="Genomic_DNA"/>
</dbReference>
<protein>
    <recommendedName>
        <fullName evidence="1">2EXR domain-containing protein</fullName>
    </recommendedName>
</protein>
<feature type="domain" description="2EXR" evidence="1">
    <location>
        <begin position="4"/>
        <end position="101"/>
    </location>
</feature>
<gene>
    <name evidence="2" type="ORF">CONLIGDRAFT_222998</name>
</gene>
<evidence type="ECO:0000313" key="2">
    <source>
        <dbReference type="EMBL" id="OIW22417.1"/>
    </source>
</evidence>
<dbReference type="Proteomes" id="UP000182658">
    <property type="component" value="Unassembled WGS sequence"/>
</dbReference>
<dbReference type="Pfam" id="PF20150">
    <property type="entry name" value="2EXR"/>
    <property type="match status" value="1"/>
</dbReference>
<organism evidence="2 3">
    <name type="scientific">Coniochaeta ligniaria NRRL 30616</name>
    <dbReference type="NCBI Taxonomy" id="1408157"/>
    <lineage>
        <taxon>Eukaryota</taxon>
        <taxon>Fungi</taxon>
        <taxon>Dikarya</taxon>
        <taxon>Ascomycota</taxon>
        <taxon>Pezizomycotina</taxon>
        <taxon>Sordariomycetes</taxon>
        <taxon>Sordariomycetidae</taxon>
        <taxon>Coniochaetales</taxon>
        <taxon>Coniochaetaceae</taxon>
        <taxon>Coniochaeta</taxon>
    </lineage>
</organism>
<keyword evidence="3" id="KW-1185">Reference proteome</keyword>
<dbReference type="OrthoDB" id="3473305at2759"/>
<dbReference type="AlphaFoldDB" id="A0A1J7IMR4"/>
<dbReference type="InterPro" id="IPR045518">
    <property type="entry name" value="2EXR"/>
</dbReference>
<dbReference type="InParanoid" id="A0A1J7IMR4"/>